<protein>
    <submittedName>
        <fullName evidence="2">Uncharacterized protein</fullName>
    </submittedName>
</protein>
<sequence>MEFAISSVIQVVKEFRDAFEHGHVSGPVNQSEDVISKLKDELDEKEKKIVNLNAKQLEENQKVEKLQKEIESLKKDRKNSIVNDLIKSGDETLTGKEVLLLKLDELENDKEFFKNESEAANETVKIITEDNERLKKELTDAILKGNSDPKAAQIHVDKIIELEKLLAKFTE</sequence>
<organism evidence="1 2">
    <name type="scientific">Panagrolaimus sp. JU765</name>
    <dbReference type="NCBI Taxonomy" id="591449"/>
    <lineage>
        <taxon>Eukaryota</taxon>
        <taxon>Metazoa</taxon>
        <taxon>Ecdysozoa</taxon>
        <taxon>Nematoda</taxon>
        <taxon>Chromadorea</taxon>
        <taxon>Rhabditida</taxon>
        <taxon>Tylenchina</taxon>
        <taxon>Panagrolaimomorpha</taxon>
        <taxon>Panagrolaimoidea</taxon>
        <taxon>Panagrolaimidae</taxon>
        <taxon>Panagrolaimus</taxon>
    </lineage>
</organism>
<reference evidence="2" key="1">
    <citation type="submission" date="2022-11" db="UniProtKB">
        <authorList>
            <consortium name="WormBaseParasite"/>
        </authorList>
    </citation>
    <scope>IDENTIFICATION</scope>
</reference>
<proteinExistence type="predicted"/>
<evidence type="ECO:0000313" key="2">
    <source>
        <dbReference type="WBParaSite" id="JU765_v2.g11048.t1"/>
    </source>
</evidence>
<dbReference type="Proteomes" id="UP000887576">
    <property type="component" value="Unplaced"/>
</dbReference>
<accession>A0AC34PY66</accession>
<dbReference type="WBParaSite" id="JU765_v2.g11048.t1">
    <property type="protein sequence ID" value="JU765_v2.g11048.t1"/>
    <property type="gene ID" value="JU765_v2.g11048"/>
</dbReference>
<name>A0AC34PY66_9BILA</name>
<evidence type="ECO:0000313" key="1">
    <source>
        <dbReference type="Proteomes" id="UP000887576"/>
    </source>
</evidence>